<proteinExistence type="predicted"/>
<keyword evidence="4" id="KW-1185">Reference proteome</keyword>
<gene>
    <name evidence="3" type="ORF">GCM10009547_10040</name>
</gene>
<dbReference type="InterPro" id="IPR044016">
    <property type="entry name" value="Big_13"/>
</dbReference>
<feature type="region of interest" description="Disordered" evidence="1">
    <location>
        <begin position="350"/>
        <end position="469"/>
    </location>
</feature>
<dbReference type="EMBL" id="BAAAHE010000007">
    <property type="protein sequence ID" value="GAA0609956.1"/>
    <property type="molecule type" value="Genomic_DNA"/>
</dbReference>
<feature type="compositionally biased region" description="Low complexity" evidence="1">
    <location>
        <begin position="379"/>
        <end position="389"/>
    </location>
</feature>
<feature type="compositionally biased region" description="Acidic residues" evidence="1">
    <location>
        <begin position="456"/>
        <end position="469"/>
    </location>
</feature>
<dbReference type="Gene3D" id="2.60.40.10">
    <property type="entry name" value="Immunoglobulins"/>
    <property type="match status" value="2"/>
</dbReference>
<name>A0ABP3RG77_9ACTN</name>
<feature type="domain" description="Bacterial Ig-like" evidence="2">
    <location>
        <begin position="183"/>
        <end position="270"/>
    </location>
</feature>
<dbReference type="InterPro" id="IPR013783">
    <property type="entry name" value="Ig-like_fold"/>
</dbReference>
<protein>
    <recommendedName>
        <fullName evidence="2">Bacterial Ig-like domain-containing protein</fullName>
    </recommendedName>
</protein>
<evidence type="ECO:0000313" key="4">
    <source>
        <dbReference type="Proteomes" id="UP001500957"/>
    </source>
</evidence>
<feature type="compositionally biased region" description="Low complexity" evidence="1">
    <location>
        <begin position="423"/>
        <end position="433"/>
    </location>
</feature>
<sequence>MRRPLARRSALMSTGVVGLALLGTGAPAWAYWTATSTSSSVSAKAAAMGTPRAAVSAVVTVKLFGLPVSGHLHFTAQAPTAGPAPLKYRVTRADGSTVCEILPPATSCNGPTSLIPNILGAYRVVAVRHQWVSRNPAYTSVLQSIFSEGLSVGLLPEFGGVGAEVGGPTVNPILSLGVPSAPVLVLAADSGVDGDSVTNADEMRMAGTADPGSTVVLFADGAEIGRDEVDAKGRYLAPVDLDEGTHSVVAAAVRDGISSLTSKPTAVVVDRTGPDLQVTSAGAGKRRELRGVIGTAAGDKPRVRIKANNDAVVDDESPAVDAAGNFRTRITLRKGLTTVKVTQTDAAGNETVRTLKLDRAEGSDEGEPTSPDPQPAAEPTPADDTATTPSPTPSPAPPGTPEPTPDPAPSPVPVPTPVPTPEPAAETPPTTSPGAKVEDDVTPAEPPASEPTDPADGPEPEASPEAEEQ</sequence>
<feature type="compositionally biased region" description="Pro residues" evidence="1">
    <location>
        <begin position="390"/>
        <end position="422"/>
    </location>
</feature>
<reference evidence="4" key="1">
    <citation type="journal article" date="2019" name="Int. J. Syst. Evol. Microbiol.">
        <title>The Global Catalogue of Microorganisms (GCM) 10K type strain sequencing project: providing services to taxonomists for standard genome sequencing and annotation.</title>
        <authorList>
            <consortium name="The Broad Institute Genomics Platform"/>
            <consortium name="The Broad Institute Genome Sequencing Center for Infectious Disease"/>
            <person name="Wu L."/>
            <person name="Ma J."/>
        </authorList>
    </citation>
    <scope>NUCLEOTIDE SEQUENCE [LARGE SCALE GENOMIC DNA]</scope>
    <source>
        <strain evidence="4">JCM 10671</strain>
    </source>
</reference>
<evidence type="ECO:0000259" key="2">
    <source>
        <dbReference type="Pfam" id="PF19077"/>
    </source>
</evidence>
<feature type="compositionally biased region" description="Basic and acidic residues" evidence="1">
    <location>
        <begin position="353"/>
        <end position="362"/>
    </location>
</feature>
<evidence type="ECO:0000256" key="1">
    <source>
        <dbReference type="SAM" id="MobiDB-lite"/>
    </source>
</evidence>
<organism evidence="3 4">
    <name type="scientific">Sporichthya brevicatena</name>
    <dbReference type="NCBI Taxonomy" id="171442"/>
    <lineage>
        <taxon>Bacteria</taxon>
        <taxon>Bacillati</taxon>
        <taxon>Actinomycetota</taxon>
        <taxon>Actinomycetes</taxon>
        <taxon>Sporichthyales</taxon>
        <taxon>Sporichthyaceae</taxon>
        <taxon>Sporichthya</taxon>
    </lineage>
</organism>
<dbReference type="InterPro" id="IPR006311">
    <property type="entry name" value="TAT_signal"/>
</dbReference>
<dbReference type="Proteomes" id="UP001500957">
    <property type="component" value="Unassembled WGS sequence"/>
</dbReference>
<accession>A0ABP3RG77</accession>
<dbReference type="RefSeq" id="WP_344602247.1">
    <property type="nucleotide sequence ID" value="NZ_BAAAHE010000007.1"/>
</dbReference>
<dbReference type="PROSITE" id="PS51318">
    <property type="entry name" value="TAT"/>
    <property type="match status" value="1"/>
</dbReference>
<dbReference type="Pfam" id="PF19077">
    <property type="entry name" value="Big_13"/>
    <property type="match status" value="1"/>
</dbReference>
<evidence type="ECO:0000313" key="3">
    <source>
        <dbReference type="EMBL" id="GAA0609956.1"/>
    </source>
</evidence>
<comment type="caution">
    <text evidence="3">The sequence shown here is derived from an EMBL/GenBank/DDBJ whole genome shotgun (WGS) entry which is preliminary data.</text>
</comment>